<dbReference type="InterPro" id="IPR027417">
    <property type="entry name" value="P-loop_NTPase"/>
</dbReference>
<keyword evidence="5 8" id="KW-0378">Hydrolase</keyword>
<evidence type="ECO:0000256" key="1">
    <source>
        <dbReference type="ARBA" id="ARBA00003181"/>
    </source>
</evidence>
<accession>A0A6A7G934</accession>
<evidence type="ECO:0000313" key="9">
    <source>
        <dbReference type="EMBL" id="LAC27757.1"/>
    </source>
</evidence>
<comment type="function">
    <text evidence="1 8">Small GTPase required for proper localization of RNA polymerase II and III (RNAPII and RNAPIII). May act at an RNAP assembly step prior to nuclear import.</text>
</comment>
<keyword evidence="6 8" id="KW-0342">GTP-binding</keyword>
<comment type="similarity">
    <text evidence="2 8">Belongs to the GPN-loop GTPase family.</text>
</comment>
<evidence type="ECO:0000256" key="3">
    <source>
        <dbReference type="ARBA" id="ARBA00014588"/>
    </source>
</evidence>
<organism evidence="9">
    <name type="scientific">Hirondellea gigas</name>
    <dbReference type="NCBI Taxonomy" id="1518452"/>
    <lineage>
        <taxon>Eukaryota</taxon>
        <taxon>Metazoa</taxon>
        <taxon>Ecdysozoa</taxon>
        <taxon>Arthropoda</taxon>
        <taxon>Crustacea</taxon>
        <taxon>Multicrustacea</taxon>
        <taxon>Malacostraca</taxon>
        <taxon>Eumalacostraca</taxon>
        <taxon>Peracarida</taxon>
        <taxon>Amphipoda</taxon>
        <taxon>Amphilochidea</taxon>
        <taxon>Lysianassida</taxon>
        <taxon>Lysianassidira</taxon>
        <taxon>Lysianassoidea</taxon>
        <taxon>Lysianassidae</taxon>
        <taxon>Hirondellea</taxon>
    </lineage>
</organism>
<evidence type="ECO:0000256" key="7">
    <source>
        <dbReference type="ARBA" id="ARBA00046611"/>
    </source>
</evidence>
<evidence type="ECO:0000256" key="6">
    <source>
        <dbReference type="ARBA" id="ARBA00023134"/>
    </source>
</evidence>
<dbReference type="EMBL" id="IACT01008645">
    <property type="protein sequence ID" value="LAC27757.1"/>
    <property type="molecule type" value="mRNA"/>
</dbReference>
<dbReference type="GO" id="GO:0005737">
    <property type="term" value="C:cytoplasm"/>
    <property type="evidence" value="ECO:0007669"/>
    <property type="project" value="TreeGrafter"/>
</dbReference>
<comment type="subunit">
    <text evidence="7">Heterodimers with GPN1 or GPN3. Binds to RNA polymerase II (RNAPII).</text>
</comment>
<dbReference type="FunFam" id="3.40.50.300:FF:000338">
    <property type="entry name" value="GPN-loop GTPase 2"/>
    <property type="match status" value="1"/>
</dbReference>
<dbReference type="InterPro" id="IPR030231">
    <property type="entry name" value="Gpn2"/>
</dbReference>
<reference evidence="9" key="1">
    <citation type="submission" date="2017-11" db="EMBL/GenBank/DDBJ databases">
        <title>The sensing device of the deep-sea amphipod.</title>
        <authorList>
            <person name="Kobayashi H."/>
            <person name="Nagahama T."/>
            <person name="Arai W."/>
            <person name="Sasagawa Y."/>
            <person name="Umeda M."/>
            <person name="Hayashi T."/>
            <person name="Nikaido I."/>
            <person name="Watanabe H."/>
            <person name="Oguri K."/>
            <person name="Kitazato H."/>
            <person name="Fujioka K."/>
            <person name="Kido Y."/>
            <person name="Takami H."/>
        </authorList>
    </citation>
    <scope>NUCLEOTIDE SEQUENCE</scope>
    <source>
        <tissue evidence="9">Whole body</tissue>
    </source>
</reference>
<sequence>MVSNKLFFGQIVIGPPGSGKTTYCTAMRSFMEAAGRKVAFVNLDPANENLPENCEVNIQELITLSDAMEKLNLGPNGGMIYCLEYLEKNLKWLRTKLNALPDKTYLLFDCPGQVELFSNHQSMKNIVRQFQNWDYRITAVNLVDSHYCADPSKFISVLLLSLSTMLHLELPHLNILSKVDLLEKHSNLPFNLEFYTDVMDLSYLIQDLEKDEFGQKFAALNSAICELIEDFSLVTFMTLSVRNRSNLLRIMKAADKSNGYIFGDAKAEAILGATFAAEDFRFFRAQDAQEEYMETGDDLLEKTSPDLFLDS</sequence>
<evidence type="ECO:0000256" key="2">
    <source>
        <dbReference type="ARBA" id="ARBA00005290"/>
    </source>
</evidence>
<protein>
    <recommendedName>
        <fullName evidence="3 8">GPN-loop GTPase 2</fullName>
    </recommendedName>
</protein>
<dbReference type="CDD" id="cd17871">
    <property type="entry name" value="GPN2"/>
    <property type="match status" value="1"/>
</dbReference>
<dbReference type="InterPro" id="IPR004130">
    <property type="entry name" value="Gpn"/>
</dbReference>
<dbReference type="GO" id="GO:0005525">
    <property type="term" value="F:GTP binding"/>
    <property type="evidence" value="ECO:0007669"/>
    <property type="project" value="UniProtKB-KW"/>
</dbReference>
<dbReference type="PANTHER" id="PTHR21231:SF3">
    <property type="entry name" value="GPN-LOOP GTPASE 2"/>
    <property type="match status" value="1"/>
</dbReference>
<keyword evidence="4 8" id="KW-0547">Nucleotide-binding</keyword>
<dbReference type="SUPFAM" id="SSF52540">
    <property type="entry name" value="P-loop containing nucleoside triphosphate hydrolases"/>
    <property type="match status" value="1"/>
</dbReference>
<proteinExistence type="evidence at transcript level"/>
<dbReference type="GO" id="GO:0003924">
    <property type="term" value="F:GTPase activity"/>
    <property type="evidence" value="ECO:0007669"/>
    <property type="project" value="TreeGrafter"/>
</dbReference>
<dbReference type="AlphaFoldDB" id="A0A6A7G934"/>
<evidence type="ECO:0000256" key="5">
    <source>
        <dbReference type="ARBA" id="ARBA00022801"/>
    </source>
</evidence>
<dbReference type="Pfam" id="PF03029">
    <property type="entry name" value="ATP_bind_1"/>
    <property type="match status" value="1"/>
</dbReference>
<evidence type="ECO:0000256" key="4">
    <source>
        <dbReference type="ARBA" id="ARBA00022741"/>
    </source>
</evidence>
<evidence type="ECO:0000256" key="8">
    <source>
        <dbReference type="RuleBase" id="RU365059"/>
    </source>
</evidence>
<dbReference type="Gene3D" id="3.40.50.300">
    <property type="entry name" value="P-loop containing nucleotide triphosphate hydrolases"/>
    <property type="match status" value="1"/>
</dbReference>
<dbReference type="PANTHER" id="PTHR21231">
    <property type="entry name" value="XPA-BINDING PROTEIN 1-RELATED"/>
    <property type="match status" value="1"/>
</dbReference>
<name>A0A6A7G934_9CRUS</name>